<keyword evidence="2" id="KW-1185">Reference proteome</keyword>
<name>A0A939ILI6_9GAMM</name>
<feature type="non-terminal residue" evidence="1">
    <location>
        <position position="1"/>
    </location>
</feature>
<evidence type="ECO:0000313" key="2">
    <source>
        <dbReference type="Proteomes" id="UP000664303"/>
    </source>
</evidence>
<comment type="caution">
    <text evidence="1">The sequence shown here is derived from an EMBL/GenBank/DDBJ whole genome shotgun (WGS) entry which is preliminary data.</text>
</comment>
<organism evidence="1 2">
    <name type="scientific">Parahaliea mediterranea</name>
    <dbReference type="NCBI Taxonomy" id="651086"/>
    <lineage>
        <taxon>Bacteria</taxon>
        <taxon>Pseudomonadati</taxon>
        <taxon>Pseudomonadota</taxon>
        <taxon>Gammaproteobacteria</taxon>
        <taxon>Cellvibrionales</taxon>
        <taxon>Halieaceae</taxon>
        <taxon>Parahaliea</taxon>
    </lineage>
</organism>
<dbReference type="AlphaFoldDB" id="A0A939ILI6"/>
<dbReference type="Proteomes" id="UP000664303">
    <property type="component" value="Unassembled WGS sequence"/>
</dbReference>
<gene>
    <name evidence="1" type="ORF">JYP50_17680</name>
</gene>
<evidence type="ECO:0000313" key="1">
    <source>
        <dbReference type="EMBL" id="MBN7798436.1"/>
    </source>
</evidence>
<dbReference type="RefSeq" id="WP_206561878.1">
    <property type="nucleotide sequence ID" value="NZ_JAFKCZ010000014.1"/>
</dbReference>
<proteinExistence type="predicted"/>
<protein>
    <submittedName>
        <fullName evidence="1">Uncharacterized protein</fullName>
    </submittedName>
</protein>
<sequence length="230" mass="26213">AHRQYSAGGIGNGVLSPARRVSHGGLTQATEPPEIPGRFTYRLCGDPEFLKAYLTYAEHDHPMEEWPALLGVLTLSLSGEIINLLWPSEAYLEWLKPTNPELGVIPETPMTDEDRASRVRGLAALAVRASSFGEALSLSLDEVKRREKNQRNAKRTHQSKQPIYDLYIDWVDALGTNHTYRYQSHAEADFLKWLERERPNLFKLVASRTPESMRRKLKQHYAQIDAPYPF</sequence>
<reference evidence="1" key="1">
    <citation type="submission" date="2021-02" db="EMBL/GenBank/DDBJ databases">
        <title>PHA producing bacteria isolated from coastal sediment in Guangdong, Shenzhen.</title>
        <authorList>
            <person name="Zheng W."/>
            <person name="Yu S."/>
            <person name="Huang Y."/>
        </authorList>
    </citation>
    <scope>NUCLEOTIDE SEQUENCE</scope>
    <source>
        <strain evidence="1">TN14-10</strain>
    </source>
</reference>
<dbReference type="EMBL" id="JAFKCZ010000014">
    <property type="protein sequence ID" value="MBN7798436.1"/>
    <property type="molecule type" value="Genomic_DNA"/>
</dbReference>
<accession>A0A939ILI6</accession>